<dbReference type="Gene3D" id="1.20.5.170">
    <property type="match status" value="1"/>
</dbReference>
<feature type="region of interest" description="Disordered" evidence="7">
    <location>
        <begin position="1"/>
        <end position="56"/>
    </location>
</feature>
<proteinExistence type="inferred from homology"/>
<dbReference type="RefSeq" id="XP_047838062.1">
    <property type="nucleotide sequence ID" value="XM_047982101.1"/>
</dbReference>
<dbReference type="EMBL" id="CP086354">
    <property type="protein sequence ID" value="UNI14581.1"/>
    <property type="molecule type" value="Genomic_DNA"/>
</dbReference>
<evidence type="ECO:0008006" key="10">
    <source>
        <dbReference type="Google" id="ProtNLM"/>
    </source>
</evidence>
<evidence type="ECO:0000256" key="4">
    <source>
        <dbReference type="ARBA" id="ARBA00023125"/>
    </source>
</evidence>
<feature type="compositionally biased region" description="Low complexity" evidence="7">
    <location>
        <begin position="11"/>
        <end position="22"/>
    </location>
</feature>
<dbReference type="Proteomes" id="UP000829364">
    <property type="component" value="Chromosome 1"/>
</dbReference>
<gene>
    <name evidence="8" type="ORF">JDV02_001197</name>
</gene>
<comment type="similarity">
    <text evidence="2">Belongs to the bZIP family.</text>
</comment>
<evidence type="ECO:0000256" key="7">
    <source>
        <dbReference type="SAM" id="MobiDB-lite"/>
    </source>
</evidence>
<evidence type="ECO:0000313" key="9">
    <source>
        <dbReference type="Proteomes" id="UP000829364"/>
    </source>
</evidence>
<keyword evidence="5" id="KW-0804">Transcription</keyword>
<feature type="region of interest" description="Disordered" evidence="7">
    <location>
        <begin position="223"/>
        <end position="250"/>
    </location>
</feature>
<dbReference type="OrthoDB" id="5218140at2759"/>
<dbReference type="KEGG" id="ptkz:JDV02_001197"/>
<dbReference type="InterPro" id="IPR046347">
    <property type="entry name" value="bZIP_sf"/>
</dbReference>
<dbReference type="GO" id="GO:0090575">
    <property type="term" value="C:RNA polymerase II transcription regulator complex"/>
    <property type="evidence" value="ECO:0007669"/>
    <property type="project" value="TreeGrafter"/>
</dbReference>
<dbReference type="PANTHER" id="PTHR40621:SF11">
    <property type="entry name" value="TRANSCRIPTION FACTOR KAPC-RELATED"/>
    <property type="match status" value="1"/>
</dbReference>
<dbReference type="GO" id="GO:0000976">
    <property type="term" value="F:transcription cis-regulatory region binding"/>
    <property type="evidence" value="ECO:0007669"/>
    <property type="project" value="InterPro"/>
</dbReference>
<evidence type="ECO:0000256" key="1">
    <source>
        <dbReference type="ARBA" id="ARBA00004123"/>
    </source>
</evidence>
<dbReference type="InterPro" id="IPR050936">
    <property type="entry name" value="AP-1-like"/>
</dbReference>
<organism evidence="8 9">
    <name type="scientific">Purpureocillium takamizusanense</name>
    <dbReference type="NCBI Taxonomy" id="2060973"/>
    <lineage>
        <taxon>Eukaryota</taxon>
        <taxon>Fungi</taxon>
        <taxon>Dikarya</taxon>
        <taxon>Ascomycota</taxon>
        <taxon>Pezizomycotina</taxon>
        <taxon>Sordariomycetes</taxon>
        <taxon>Hypocreomycetidae</taxon>
        <taxon>Hypocreales</taxon>
        <taxon>Ophiocordycipitaceae</taxon>
        <taxon>Purpureocillium</taxon>
    </lineage>
</organism>
<feature type="compositionally biased region" description="Basic and acidic residues" evidence="7">
    <location>
        <begin position="37"/>
        <end position="53"/>
    </location>
</feature>
<evidence type="ECO:0000256" key="3">
    <source>
        <dbReference type="ARBA" id="ARBA00023015"/>
    </source>
</evidence>
<dbReference type="AlphaFoldDB" id="A0A9Q8Q8V8"/>
<keyword evidence="3" id="KW-0805">Transcription regulation</keyword>
<keyword evidence="4" id="KW-0238">DNA-binding</keyword>
<keyword evidence="6" id="KW-0539">Nucleus</keyword>
<comment type="subcellular location">
    <subcellularLocation>
        <location evidence="1">Nucleus</location>
    </subcellularLocation>
</comment>
<evidence type="ECO:0000256" key="5">
    <source>
        <dbReference type="ARBA" id="ARBA00023163"/>
    </source>
</evidence>
<evidence type="ECO:0000256" key="2">
    <source>
        <dbReference type="ARBA" id="ARBA00007163"/>
    </source>
</evidence>
<dbReference type="GeneID" id="72063160"/>
<accession>A0A9Q8Q8V8</accession>
<evidence type="ECO:0000313" key="8">
    <source>
        <dbReference type="EMBL" id="UNI14581.1"/>
    </source>
</evidence>
<protein>
    <recommendedName>
        <fullName evidence="10">BZIP domain-containing protein</fullName>
    </recommendedName>
</protein>
<dbReference type="PANTHER" id="PTHR40621">
    <property type="entry name" value="TRANSCRIPTION FACTOR KAPC-RELATED"/>
    <property type="match status" value="1"/>
</dbReference>
<dbReference type="SUPFAM" id="SSF57959">
    <property type="entry name" value="Leucine zipper domain"/>
    <property type="match status" value="1"/>
</dbReference>
<sequence length="443" mass="47601">MPPAKKANNKSSRTASSTAPARGGEKPEVGSGGGGGDRPDNKAKPKTDKEKALLRRQQVRRAQIEHRQRKANYVKQLELDVSQLRDLVALAEHDGRVLHRENEEIITILRLNGVGRPSGVQQQPPPPLPPAAHHHAAQQQQQPPAYMIRPEGAAAGVTPSHGPPVEPIDPMMMLDPSVPGSYASSSSVPDVAASPEMFSGIDLDDWTVHLSVDKSLGTPCFRIDSGPGSSGDGSVASALTPPKSATGGDVQLTPAQEQRAINFILAYVLRKLSLEHVCWNHFRLGDFPCHDHSEECEEDNGHTLMASAYCMASAPESIYVDSQPLARDYSKNKPPSSTALPPPSFSWPAVGITLDSLYGLAQSLNPGDQEIAPVQAWFELASRYPVDILLDATTLDALQRELQDVVRCVSFGAAIERMAFESVLAKVLGPSDTLLNAPVEGIL</sequence>
<name>A0A9Q8Q8V8_9HYPO</name>
<keyword evidence="9" id="KW-1185">Reference proteome</keyword>
<reference evidence="8" key="1">
    <citation type="submission" date="2021-11" db="EMBL/GenBank/DDBJ databases">
        <title>Purpureocillium_takamizusanense_genome.</title>
        <authorList>
            <person name="Nguyen N.-H."/>
        </authorList>
    </citation>
    <scope>NUCLEOTIDE SEQUENCE</scope>
    <source>
        <strain evidence="8">PT3</strain>
    </source>
</reference>
<evidence type="ECO:0000256" key="6">
    <source>
        <dbReference type="ARBA" id="ARBA00023242"/>
    </source>
</evidence>
<feature type="region of interest" description="Disordered" evidence="7">
    <location>
        <begin position="116"/>
        <end position="143"/>
    </location>
</feature>
<dbReference type="CDD" id="cd14688">
    <property type="entry name" value="bZIP_YAP"/>
    <property type="match status" value="1"/>
</dbReference>
<dbReference type="GO" id="GO:0001228">
    <property type="term" value="F:DNA-binding transcription activator activity, RNA polymerase II-specific"/>
    <property type="evidence" value="ECO:0007669"/>
    <property type="project" value="TreeGrafter"/>
</dbReference>